<keyword evidence="3" id="KW-1185">Reference proteome</keyword>
<reference evidence="2 3" key="1">
    <citation type="submission" date="2021-01" db="EMBL/GenBank/DDBJ databases">
        <title>Diatom-associated Roseobacters Show Island Model of Population Structure.</title>
        <authorList>
            <person name="Qu L."/>
            <person name="Feng X."/>
            <person name="Chen Y."/>
            <person name="Li L."/>
            <person name="Wang X."/>
            <person name="Hu Z."/>
            <person name="Wang H."/>
            <person name="Luo H."/>
        </authorList>
    </citation>
    <scope>NUCLEOTIDE SEQUENCE [LARGE SCALE GENOMIC DNA]</scope>
    <source>
        <strain evidence="2 3">TR60-84</strain>
    </source>
</reference>
<accession>A0AAE3B5U7</accession>
<dbReference type="Proteomes" id="UP000732193">
    <property type="component" value="Unassembled WGS sequence"/>
</dbReference>
<dbReference type="EMBL" id="JAFBRM010000001">
    <property type="protein sequence ID" value="MBM1712711.1"/>
    <property type="molecule type" value="Genomic_DNA"/>
</dbReference>
<organism evidence="2 3">
    <name type="scientific">Sulfitobacter geojensis</name>
    <dbReference type="NCBI Taxonomy" id="1342299"/>
    <lineage>
        <taxon>Bacteria</taxon>
        <taxon>Pseudomonadati</taxon>
        <taxon>Pseudomonadota</taxon>
        <taxon>Alphaproteobacteria</taxon>
        <taxon>Rhodobacterales</taxon>
        <taxon>Roseobacteraceae</taxon>
        <taxon>Sulfitobacter</taxon>
    </lineage>
</organism>
<evidence type="ECO:0000256" key="1">
    <source>
        <dbReference type="SAM" id="Phobius"/>
    </source>
</evidence>
<comment type="caution">
    <text evidence="2">The sequence shown here is derived from an EMBL/GenBank/DDBJ whole genome shotgun (WGS) entry which is preliminary data.</text>
</comment>
<evidence type="ECO:0000313" key="2">
    <source>
        <dbReference type="EMBL" id="MBM1712711.1"/>
    </source>
</evidence>
<gene>
    <name evidence="2" type="ORF">JQV55_03970</name>
</gene>
<evidence type="ECO:0000313" key="3">
    <source>
        <dbReference type="Proteomes" id="UP000732193"/>
    </source>
</evidence>
<dbReference type="AlphaFoldDB" id="A0AAE3B5U7"/>
<keyword evidence="1" id="KW-0812">Transmembrane</keyword>
<sequence length="61" mass="7341">MNPVWLMRMSQWARKPPSAKRVKLVFVIIAVAAVIWGIEWLGYWPEWAKAERIPRKFYPRD</sequence>
<name>A0AAE3B5U7_9RHOB</name>
<proteinExistence type="predicted"/>
<keyword evidence="1" id="KW-0472">Membrane</keyword>
<feature type="transmembrane region" description="Helical" evidence="1">
    <location>
        <begin position="21"/>
        <end position="38"/>
    </location>
</feature>
<protein>
    <submittedName>
        <fullName evidence="2">Uncharacterized protein</fullName>
    </submittedName>
</protein>
<dbReference type="RefSeq" id="WP_203241315.1">
    <property type="nucleotide sequence ID" value="NZ_JAFBRH010000001.1"/>
</dbReference>
<keyword evidence="1" id="KW-1133">Transmembrane helix</keyword>